<dbReference type="SUPFAM" id="SSF56037">
    <property type="entry name" value="PheT/TilS domain"/>
    <property type="match status" value="1"/>
</dbReference>
<dbReference type="SUPFAM" id="SSF50249">
    <property type="entry name" value="Nucleic acid-binding proteins"/>
    <property type="match status" value="1"/>
</dbReference>
<dbReference type="InterPro" id="IPR033714">
    <property type="entry name" value="tRNA_bind_bactPheRS"/>
</dbReference>
<dbReference type="InterPro" id="IPR045060">
    <property type="entry name" value="Phe-tRNA-ligase_IIc_bsu"/>
</dbReference>
<dbReference type="InterPro" id="IPR005146">
    <property type="entry name" value="B3/B4_tRNA-bd"/>
</dbReference>
<dbReference type="InterPro" id="IPR009061">
    <property type="entry name" value="DNA-bd_dom_put_sf"/>
</dbReference>
<dbReference type="InterPro" id="IPR036690">
    <property type="entry name" value="Fdx_antiC-bd_sf"/>
</dbReference>
<keyword evidence="9 15" id="KW-0067">ATP-binding</keyword>
<dbReference type="GO" id="GO:0004826">
    <property type="term" value="F:phenylalanine-tRNA ligase activity"/>
    <property type="evidence" value="ECO:0007669"/>
    <property type="project" value="UniProtKB-UniRule"/>
</dbReference>
<evidence type="ECO:0000256" key="9">
    <source>
        <dbReference type="ARBA" id="ARBA00022840"/>
    </source>
</evidence>
<keyword evidence="11 16" id="KW-0694">RNA-binding</keyword>
<dbReference type="InterPro" id="IPR002547">
    <property type="entry name" value="tRNA-bd_dom"/>
</dbReference>
<dbReference type="EC" id="6.1.1.20" evidence="15"/>
<gene>
    <name evidence="15" type="primary">pheT</name>
    <name evidence="20" type="ORF">E7027_02910</name>
</gene>
<dbReference type="FunFam" id="2.40.50.140:FF:000045">
    <property type="entry name" value="Phenylalanine--tRNA ligase beta subunit"/>
    <property type="match status" value="1"/>
</dbReference>
<dbReference type="AlphaFoldDB" id="A0A928HII1"/>
<feature type="domain" description="TRNA-binding" evidence="17">
    <location>
        <begin position="39"/>
        <end position="148"/>
    </location>
</feature>
<organism evidence="20 21">
    <name type="scientific">Candidatus Avelusimicrobium gallicola</name>
    <dbReference type="NCBI Taxonomy" id="2562704"/>
    <lineage>
        <taxon>Bacteria</taxon>
        <taxon>Pseudomonadati</taxon>
        <taxon>Elusimicrobiota</taxon>
        <taxon>Elusimicrobia</taxon>
        <taxon>Elusimicrobiales</taxon>
        <taxon>Elusimicrobiaceae</taxon>
        <taxon>Candidatus Avelusimicrobium</taxon>
    </lineage>
</organism>
<dbReference type="PROSITE" id="PS51447">
    <property type="entry name" value="FDX_ACB"/>
    <property type="match status" value="1"/>
</dbReference>
<dbReference type="SMART" id="SM00896">
    <property type="entry name" value="FDX-ACB"/>
    <property type="match status" value="1"/>
</dbReference>
<dbReference type="EMBL" id="SUVG01000003">
    <property type="protein sequence ID" value="MBE6421075.1"/>
    <property type="molecule type" value="Genomic_DNA"/>
</dbReference>
<dbReference type="FunFam" id="3.50.40.10:FF:000001">
    <property type="entry name" value="Phenylalanine--tRNA ligase beta subunit"/>
    <property type="match status" value="1"/>
</dbReference>
<feature type="binding site" evidence="15">
    <location>
        <position position="451"/>
    </location>
    <ligand>
        <name>Mg(2+)</name>
        <dbReference type="ChEBI" id="CHEBI:18420"/>
        <note>shared with alpha subunit</note>
    </ligand>
</feature>
<evidence type="ECO:0000256" key="12">
    <source>
        <dbReference type="ARBA" id="ARBA00022917"/>
    </source>
</evidence>
<keyword evidence="7 15" id="KW-0479">Metal-binding</keyword>
<dbReference type="GO" id="GO:0006432">
    <property type="term" value="P:phenylalanyl-tRNA aminoacylation"/>
    <property type="evidence" value="ECO:0007669"/>
    <property type="project" value="UniProtKB-UniRule"/>
</dbReference>
<dbReference type="Gene3D" id="3.50.40.10">
    <property type="entry name" value="Phenylalanyl-trna Synthetase, Chain B, domain 3"/>
    <property type="match status" value="1"/>
</dbReference>
<dbReference type="SMART" id="SM00873">
    <property type="entry name" value="B3_4"/>
    <property type="match status" value="1"/>
</dbReference>
<comment type="cofactor">
    <cofactor evidence="15">
        <name>Mg(2+)</name>
        <dbReference type="ChEBI" id="CHEBI:18420"/>
    </cofactor>
    <text evidence="15">Binds 2 magnesium ions per tetramer.</text>
</comment>
<evidence type="ECO:0000256" key="8">
    <source>
        <dbReference type="ARBA" id="ARBA00022741"/>
    </source>
</evidence>
<comment type="subcellular location">
    <subcellularLocation>
        <location evidence="1 15">Cytoplasm</location>
    </subcellularLocation>
</comment>
<evidence type="ECO:0000313" key="21">
    <source>
        <dbReference type="Proteomes" id="UP000725649"/>
    </source>
</evidence>
<feature type="binding site" evidence="15">
    <location>
        <position position="461"/>
    </location>
    <ligand>
        <name>Mg(2+)</name>
        <dbReference type="ChEBI" id="CHEBI:18420"/>
        <note>shared with alpha subunit</note>
    </ligand>
</feature>
<evidence type="ECO:0000256" key="13">
    <source>
        <dbReference type="ARBA" id="ARBA00023146"/>
    </source>
</evidence>
<keyword evidence="10 15" id="KW-0460">Magnesium</keyword>
<keyword evidence="13 15" id="KW-0030">Aminoacyl-tRNA synthetase</keyword>
<evidence type="ECO:0000256" key="5">
    <source>
        <dbReference type="ARBA" id="ARBA00022555"/>
    </source>
</evidence>
<dbReference type="Pfam" id="PF03483">
    <property type="entry name" value="B3_4"/>
    <property type="match status" value="1"/>
</dbReference>
<dbReference type="SUPFAM" id="SSF46955">
    <property type="entry name" value="Putative DNA-binding domain"/>
    <property type="match status" value="1"/>
</dbReference>
<evidence type="ECO:0000256" key="3">
    <source>
        <dbReference type="ARBA" id="ARBA00011209"/>
    </source>
</evidence>
<evidence type="ECO:0000313" key="20">
    <source>
        <dbReference type="EMBL" id="MBE6421075.1"/>
    </source>
</evidence>
<name>A0A928HII1_9BACT</name>
<dbReference type="Pfam" id="PF01588">
    <property type="entry name" value="tRNA_bind"/>
    <property type="match status" value="1"/>
</dbReference>
<accession>A0A928HII1</accession>
<keyword evidence="12 15" id="KW-0648">Protein biosynthesis</keyword>
<dbReference type="SMART" id="SM00874">
    <property type="entry name" value="B5"/>
    <property type="match status" value="1"/>
</dbReference>
<comment type="caution">
    <text evidence="20">The sequence shown here is derived from an EMBL/GenBank/DDBJ whole genome shotgun (WGS) entry which is preliminary data.</text>
</comment>
<dbReference type="Proteomes" id="UP000725649">
    <property type="component" value="Unassembled WGS sequence"/>
</dbReference>
<dbReference type="InterPro" id="IPR004532">
    <property type="entry name" value="Phe-tRNA-ligase_IIc_bsu_bact"/>
</dbReference>
<dbReference type="Gene3D" id="3.30.56.10">
    <property type="match status" value="2"/>
</dbReference>
<evidence type="ECO:0000256" key="10">
    <source>
        <dbReference type="ARBA" id="ARBA00022842"/>
    </source>
</evidence>
<dbReference type="GO" id="GO:0000049">
    <property type="term" value="F:tRNA binding"/>
    <property type="evidence" value="ECO:0007669"/>
    <property type="project" value="UniProtKB-UniRule"/>
</dbReference>
<reference evidence="20" key="1">
    <citation type="submission" date="2019-04" db="EMBL/GenBank/DDBJ databases">
        <title>Evolution of Biomass-Degrading Anaerobic Consortia Revealed by Metagenomics.</title>
        <authorList>
            <person name="Peng X."/>
        </authorList>
    </citation>
    <scope>NUCLEOTIDE SEQUENCE</scope>
    <source>
        <strain evidence="20">SIG66</strain>
    </source>
</reference>
<dbReference type="GO" id="GO:0005524">
    <property type="term" value="F:ATP binding"/>
    <property type="evidence" value="ECO:0007669"/>
    <property type="project" value="UniProtKB-UniRule"/>
</dbReference>
<protein>
    <recommendedName>
        <fullName evidence="15">Phenylalanine--tRNA ligase beta subunit</fullName>
        <ecNumber evidence="15">6.1.1.20</ecNumber>
    </recommendedName>
    <alternativeName>
        <fullName evidence="15">Phenylalanyl-tRNA synthetase beta subunit</fullName>
        <shortName evidence="15">PheRS</shortName>
    </alternativeName>
</protein>
<evidence type="ECO:0000256" key="7">
    <source>
        <dbReference type="ARBA" id="ARBA00022723"/>
    </source>
</evidence>
<sequence length="794" mass="87620">MKILYSWLKDFIDLDLTPEELVKKLTDLGIEVASVETTGADFEGVHVAQIIQIDDHPNSDHLHLVTLDLGGGKTQRVVCGAPNVAVGQKVPLARVGARLGKEVLKPAVIRGVESEGMICSSDELGLTQTRARGIMVLPEELELGTDVSSLYGKPDSLFDLEITSNRPDLLSHLGVARELGALLNKEVKLPEIKDIAGEGKSLEVEIQNPEGCPRYMGRIIRGVKNAESPKWMKTRLAAMGLNPKNALVDITNYVMFELGNPLHAFDLREVEGGKVIVRNAQEGEKFTVLGGRELELTSNCLMIADGKKATALAGIMGGMDSGIKEDTQDIFIEAAYFNAPSVNKTVKKFAISSDSSQRFERGTDIEGAALAMRRASELFVQICGGVASEINDVYPTKYENPVVTFSPADINRILGTQIPAERLQEIFSRLALDFKAEGDAWTFKAPTHRRDLNHKWDLAEEAARFAGYDMIPVSETKARLQFADNPKGIDLGKRFARSLIGFGFCECKNIDFVGEKEIKAFGFDPKFCIKIKNALAQGWDYLRPTLLPSLLKNVESNLRFGNSNLALFETTKTFQSMKGFPVENYTVSGVLTGTLEQEKFFGAKERPMDFYLLKGLMQGLFAETDGITLVPSKTVPGYMHPKICMDIQLAGKTIGLFGKLHPLTLKAFGIKTQEVWGFEFATKQIERGYCATDFKPAKDLAVFPPSLRDLSVVLDKGITYAQITSALDKTPLDVELSYRLIDLYQGDHLPEGKKSVTFSLAFSNPSHTLKDKETEEAFSRIVEQLRTQVGAELR</sequence>
<comment type="catalytic activity">
    <reaction evidence="14 15">
        <text>tRNA(Phe) + L-phenylalanine + ATP = L-phenylalanyl-tRNA(Phe) + AMP + diphosphate + H(+)</text>
        <dbReference type="Rhea" id="RHEA:19413"/>
        <dbReference type="Rhea" id="RHEA-COMP:9668"/>
        <dbReference type="Rhea" id="RHEA-COMP:9699"/>
        <dbReference type="ChEBI" id="CHEBI:15378"/>
        <dbReference type="ChEBI" id="CHEBI:30616"/>
        <dbReference type="ChEBI" id="CHEBI:33019"/>
        <dbReference type="ChEBI" id="CHEBI:58095"/>
        <dbReference type="ChEBI" id="CHEBI:78442"/>
        <dbReference type="ChEBI" id="CHEBI:78531"/>
        <dbReference type="ChEBI" id="CHEBI:456215"/>
        <dbReference type="EC" id="6.1.1.20"/>
    </reaction>
</comment>
<dbReference type="GO" id="GO:0000287">
    <property type="term" value="F:magnesium ion binding"/>
    <property type="evidence" value="ECO:0007669"/>
    <property type="project" value="UniProtKB-UniRule"/>
</dbReference>
<dbReference type="PROSITE" id="PS51483">
    <property type="entry name" value="B5"/>
    <property type="match status" value="1"/>
</dbReference>
<dbReference type="CDD" id="cd02796">
    <property type="entry name" value="tRNA_bind_bactPheRS"/>
    <property type="match status" value="1"/>
</dbReference>
<dbReference type="CDD" id="cd00769">
    <property type="entry name" value="PheRS_beta_core"/>
    <property type="match status" value="1"/>
</dbReference>
<keyword evidence="5 16" id="KW-0820">tRNA-binding</keyword>
<evidence type="ECO:0000256" key="4">
    <source>
        <dbReference type="ARBA" id="ARBA00022490"/>
    </source>
</evidence>
<dbReference type="InterPro" id="IPR045864">
    <property type="entry name" value="aa-tRNA-synth_II/BPL/LPL"/>
</dbReference>
<evidence type="ECO:0000256" key="14">
    <source>
        <dbReference type="ARBA" id="ARBA00049255"/>
    </source>
</evidence>
<keyword evidence="4 15" id="KW-0963">Cytoplasm</keyword>
<dbReference type="Pfam" id="PF17759">
    <property type="entry name" value="tRNA_synthFbeta"/>
    <property type="match status" value="1"/>
</dbReference>
<feature type="domain" description="FDX-ACB" evidence="18">
    <location>
        <begin position="701"/>
        <end position="794"/>
    </location>
</feature>
<dbReference type="InterPro" id="IPR012340">
    <property type="entry name" value="NA-bd_OB-fold"/>
</dbReference>
<dbReference type="InterPro" id="IPR041616">
    <property type="entry name" value="PheRS_beta_core"/>
</dbReference>
<evidence type="ECO:0000259" key="17">
    <source>
        <dbReference type="PROSITE" id="PS50886"/>
    </source>
</evidence>
<feature type="binding site" evidence="15">
    <location>
        <position position="457"/>
    </location>
    <ligand>
        <name>Mg(2+)</name>
        <dbReference type="ChEBI" id="CHEBI:18420"/>
        <note>shared with alpha subunit</note>
    </ligand>
</feature>
<evidence type="ECO:0000259" key="19">
    <source>
        <dbReference type="PROSITE" id="PS51483"/>
    </source>
</evidence>
<evidence type="ECO:0000256" key="15">
    <source>
        <dbReference type="HAMAP-Rule" id="MF_00283"/>
    </source>
</evidence>
<dbReference type="Pfam" id="PF03484">
    <property type="entry name" value="B5"/>
    <property type="match status" value="1"/>
</dbReference>
<evidence type="ECO:0000256" key="6">
    <source>
        <dbReference type="ARBA" id="ARBA00022598"/>
    </source>
</evidence>
<keyword evidence="6 15" id="KW-0436">Ligase</keyword>
<keyword evidence="8 15" id="KW-0547">Nucleotide-binding</keyword>
<dbReference type="NCBIfam" id="TIGR00472">
    <property type="entry name" value="pheT_bact"/>
    <property type="match status" value="1"/>
</dbReference>
<feature type="binding site" evidence="15">
    <location>
        <position position="460"/>
    </location>
    <ligand>
        <name>Mg(2+)</name>
        <dbReference type="ChEBI" id="CHEBI:18420"/>
        <note>shared with alpha subunit</note>
    </ligand>
</feature>
<evidence type="ECO:0000256" key="2">
    <source>
        <dbReference type="ARBA" id="ARBA00008653"/>
    </source>
</evidence>
<evidence type="ECO:0000256" key="11">
    <source>
        <dbReference type="ARBA" id="ARBA00022884"/>
    </source>
</evidence>
<evidence type="ECO:0000256" key="16">
    <source>
        <dbReference type="PROSITE-ProRule" id="PRU00209"/>
    </source>
</evidence>
<dbReference type="PROSITE" id="PS50886">
    <property type="entry name" value="TRBD"/>
    <property type="match status" value="1"/>
</dbReference>
<proteinExistence type="inferred from homology"/>
<comment type="subunit">
    <text evidence="3 15">Tetramer of two alpha and two beta subunits.</text>
</comment>
<feature type="domain" description="B5" evidence="19">
    <location>
        <begin position="398"/>
        <end position="473"/>
    </location>
</feature>
<dbReference type="Pfam" id="PF03147">
    <property type="entry name" value="FDX-ACB"/>
    <property type="match status" value="1"/>
</dbReference>
<dbReference type="Gene3D" id="3.30.70.380">
    <property type="entry name" value="Ferrodoxin-fold anticodon-binding domain"/>
    <property type="match status" value="1"/>
</dbReference>
<comment type="similarity">
    <text evidence="2 15">Belongs to the phenylalanyl-tRNA synthetase beta subunit family. Type 1 subfamily.</text>
</comment>
<dbReference type="InterPro" id="IPR005121">
    <property type="entry name" value="Fdx_antiC-bd"/>
</dbReference>
<dbReference type="PANTHER" id="PTHR10947">
    <property type="entry name" value="PHENYLALANYL-TRNA SYNTHETASE BETA CHAIN AND LEUCINE-RICH REPEAT-CONTAINING PROTEIN 47"/>
    <property type="match status" value="1"/>
</dbReference>
<evidence type="ECO:0000256" key="1">
    <source>
        <dbReference type="ARBA" id="ARBA00004496"/>
    </source>
</evidence>
<evidence type="ECO:0000259" key="18">
    <source>
        <dbReference type="PROSITE" id="PS51447"/>
    </source>
</evidence>
<dbReference type="PANTHER" id="PTHR10947:SF0">
    <property type="entry name" value="PHENYLALANINE--TRNA LIGASE BETA SUBUNIT"/>
    <property type="match status" value="1"/>
</dbReference>
<dbReference type="SUPFAM" id="SSF54991">
    <property type="entry name" value="Anticodon-binding domain of PheRS"/>
    <property type="match status" value="1"/>
</dbReference>
<dbReference type="Gene3D" id="2.40.50.140">
    <property type="entry name" value="Nucleic acid-binding proteins"/>
    <property type="match status" value="1"/>
</dbReference>
<dbReference type="InterPro" id="IPR020825">
    <property type="entry name" value="Phe-tRNA_synthase-like_B3/B4"/>
</dbReference>
<dbReference type="HAMAP" id="MF_00283">
    <property type="entry name" value="Phe_tRNA_synth_beta1"/>
    <property type="match status" value="1"/>
</dbReference>
<dbReference type="Gene3D" id="3.30.930.10">
    <property type="entry name" value="Bira Bifunctional Protein, Domain 2"/>
    <property type="match status" value="1"/>
</dbReference>
<dbReference type="InterPro" id="IPR005147">
    <property type="entry name" value="tRNA_synthase_B5-dom"/>
</dbReference>
<dbReference type="SUPFAM" id="SSF55681">
    <property type="entry name" value="Class II aaRS and biotin synthetases"/>
    <property type="match status" value="1"/>
</dbReference>
<dbReference type="GO" id="GO:0009328">
    <property type="term" value="C:phenylalanine-tRNA ligase complex"/>
    <property type="evidence" value="ECO:0007669"/>
    <property type="project" value="TreeGrafter"/>
</dbReference>